<dbReference type="AlphaFoldDB" id="A0A2V4B7T5"/>
<comment type="caution">
    <text evidence="1">The sequence shown here is derived from an EMBL/GenBank/DDBJ whole genome shotgun (WGS) entry which is preliminary data.</text>
</comment>
<dbReference type="Proteomes" id="UP000249915">
    <property type="component" value="Unassembled WGS sequence"/>
</dbReference>
<sequence>MCGACGERSTADWARGWFADPAARAAGAAAAARLLTRPGVRVVPRPGGWLVTTPTGTSTACGGLTELVAAVRPWGPPVPGPATGGPGRLSVPGPDARQGVVLRVGSARRAEFTAPDEAAARHLLARLAAPPWSLRYYLSGLTGVTAPWGGPPDVVTGEAADVLVWLEWARQAGALDDRAIAARCPLGGPHELDVEVRAGHVVRATTRHRTPRGAQ</sequence>
<gene>
    <name evidence="1" type="ORF">BAY60_02540</name>
</gene>
<organism evidence="1 2">
    <name type="scientific">Prauserella muralis</name>
    <dbReference type="NCBI Taxonomy" id="588067"/>
    <lineage>
        <taxon>Bacteria</taxon>
        <taxon>Bacillati</taxon>
        <taxon>Actinomycetota</taxon>
        <taxon>Actinomycetes</taxon>
        <taxon>Pseudonocardiales</taxon>
        <taxon>Pseudonocardiaceae</taxon>
        <taxon>Prauserella</taxon>
    </lineage>
</organism>
<name>A0A2V4B7T5_9PSEU</name>
<dbReference type="OrthoDB" id="3689262at2"/>
<dbReference type="RefSeq" id="WP_112279326.1">
    <property type="nucleotide sequence ID" value="NZ_MASW01000001.1"/>
</dbReference>
<evidence type="ECO:0000313" key="2">
    <source>
        <dbReference type="Proteomes" id="UP000249915"/>
    </source>
</evidence>
<reference evidence="1 2" key="1">
    <citation type="submission" date="2016-07" db="EMBL/GenBank/DDBJ databases">
        <title>Draft genome sequence of Prauserella muralis DSM 45305, isolated from a mould-covered wall in an indoor environment.</title>
        <authorList>
            <person name="Ruckert C."/>
            <person name="Albersmeier A."/>
            <person name="Jiang C.-L."/>
            <person name="Jiang Y."/>
            <person name="Kalinowski J."/>
            <person name="Schneider O."/>
            <person name="Winkler A."/>
            <person name="Zotchev S.B."/>
        </authorList>
    </citation>
    <scope>NUCLEOTIDE SEQUENCE [LARGE SCALE GENOMIC DNA]</scope>
    <source>
        <strain evidence="1 2">DSM 45305</strain>
    </source>
</reference>
<proteinExistence type="predicted"/>
<accession>A0A2V4B7T5</accession>
<evidence type="ECO:0000313" key="1">
    <source>
        <dbReference type="EMBL" id="PXY31297.1"/>
    </source>
</evidence>
<keyword evidence="2" id="KW-1185">Reference proteome</keyword>
<protein>
    <submittedName>
        <fullName evidence="1">Uncharacterized protein</fullName>
    </submittedName>
</protein>
<dbReference type="EMBL" id="MASW01000001">
    <property type="protein sequence ID" value="PXY31297.1"/>
    <property type="molecule type" value="Genomic_DNA"/>
</dbReference>